<dbReference type="InterPro" id="IPR000073">
    <property type="entry name" value="AB_hydrolase_1"/>
</dbReference>
<evidence type="ECO:0000313" key="2">
    <source>
        <dbReference type="EMBL" id="CAA0105182.1"/>
    </source>
</evidence>
<name>A0A5S9PMM3_9GAMM</name>
<keyword evidence="3" id="KW-1185">Reference proteome</keyword>
<gene>
    <name evidence="2" type="primary">bphD_2</name>
    <name evidence="2" type="ORF">OPDIPICF_00932</name>
</gene>
<dbReference type="InterPro" id="IPR029058">
    <property type="entry name" value="AB_hydrolase_fold"/>
</dbReference>
<dbReference type="EC" id="3.7.1.8" evidence="2"/>
<organism evidence="2 3">
    <name type="scientific">BD1-7 clade bacterium</name>
    <dbReference type="NCBI Taxonomy" id="2029982"/>
    <lineage>
        <taxon>Bacteria</taxon>
        <taxon>Pseudomonadati</taxon>
        <taxon>Pseudomonadota</taxon>
        <taxon>Gammaproteobacteria</taxon>
        <taxon>Cellvibrionales</taxon>
        <taxon>Spongiibacteraceae</taxon>
        <taxon>BD1-7 clade</taxon>
    </lineage>
</organism>
<proteinExistence type="predicted"/>
<feature type="domain" description="AB hydrolase-1" evidence="1">
    <location>
        <begin position="57"/>
        <end position="224"/>
    </location>
</feature>
<evidence type="ECO:0000259" key="1">
    <source>
        <dbReference type="Pfam" id="PF12697"/>
    </source>
</evidence>
<protein>
    <submittedName>
        <fullName evidence="2">2-hydroxy-6-oxo-6-phenylhexa-2,4-dienoate hydrolase</fullName>
        <ecNumber evidence="2">3.7.1.8</ecNumber>
    </submittedName>
</protein>
<dbReference type="OrthoDB" id="334507at2"/>
<dbReference type="Pfam" id="PF12697">
    <property type="entry name" value="Abhydrolase_6"/>
    <property type="match status" value="1"/>
</dbReference>
<dbReference type="AlphaFoldDB" id="A0A5S9PMM3"/>
<evidence type="ECO:0000313" key="3">
    <source>
        <dbReference type="Proteomes" id="UP000441399"/>
    </source>
</evidence>
<keyword evidence="2" id="KW-0378">Hydrolase</keyword>
<dbReference type="PANTHER" id="PTHR46438">
    <property type="entry name" value="ALPHA/BETA-HYDROLASES SUPERFAMILY PROTEIN"/>
    <property type="match status" value="1"/>
</dbReference>
<dbReference type="GO" id="GO:0016787">
    <property type="term" value="F:hydrolase activity"/>
    <property type="evidence" value="ECO:0007669"/>
    <property type="project" value="UniProtKB-KW"/>
</dbReference>
<dbReference type="Proteomes" id="UP000441399">
    <property type="component" value="Unassembled WGS sequence"/>
</dbReference>
<dbReference type="PANTHER" id="PTHR46438:SF11">
    <property type="entry name" value="LIPASE-RELATED"/>
    <property type="match status" value="1"/>
</dbReference>
<accession>A0A5S9PMM3</accession>
<dbReference type="SUPFAM" id="SSF53474">
    <property type="entry name" value="alpha/beta-Hydrolases"/>
    <property type="match status" value="1"/>
</dbReference>
<dbReference type="Gene3D" id="3.40.50.1820">
    <property type="entry name" value="alpha/beta hydrolase"/>
    <property type="match status" value="1"/>
</dbReference>
<reference evidence="2 3" key="1">
    <citation type="submission" date="2019-11" db="EMBL/GenBank/DDBJ databases">
        <authorList>
            <person name="Holert J."/>
        </authorList>
    </citation>
    <scope>NUCLEOTIDE SEQUENCE [LARGE SCALE GENOMIC DNA]</scope>
    <source>
        <strain evidence="2">SB11_3</strain>
    </source>
</reference>
<dbReference type="EMBL" id="CACSIO010000012">
    <property type="protein sequence ID" value="CAA0105182.1"/>
    <property type="molecule type" value="Genomic_DNA"/>
</dbReference>
<sequence>MKINQYDNSKTLFYISGMFAGSWIWDETHPQIPNARHLLVDDALCNIGGNIEEISEKLIEVINELDTPVTLVGNSLGSLIALNIASKIGDKVEGVIISGSAGFGEVDLGITLDRHNPQGMADKLINLVCYDKDRVSDKALTKTAVSFDKNFRNIVRLIRESNSASAGDIMDKIKCPVHAIWGTDDIITPLDETVPVLERFGISPITISECGHSPMFERPDEFAAIINETLAA</sequence>